<dbReference type="InterPro" id="IPR000719">
    <property type="entry name" value="Prot_kinase_dom"/>
</dbReference>
<comment type="catalytic activity">
    <reaction evidence="7">
        <text>L-threonyl-[protein] + ATP = O-phospho-L-threonyl-[protein] + ADP + H(+)</text>
        <dbReference type="Rhea" id="RHEA:46608"/>
        <dbReference type="Rhea" id="RHEA-COMP:11060"/>
        <dbReference type="Rhea" id="RHEA-COMP:11605"/>
        <dbReference type="ChEBI" id="CHEBI:15378"/>
        <dbReference type="ChEBI" id="CHEBI:30013"/>
        <dbReference type="ChEBI" id="CHEBI:30616"/>
        <dbReference type="ChEBI" id="CHEBI:61977"/>
        <dbReference type="ChEBI" id="CHEBI:456216"/>
        <dbReference type="EC" id="2.7.11.1"/>
    </reaction>
</comment>
<dbReference type="InterPro" id="IPR011009">
    <property type="entry name" value="Kinase-like_dom_sf"/>
</dbReference>
<dbReference type="AlphaFoldDB" id="A0AA40BPK8"/>
<evidence type="ECO:0000256" key="7">
    <source>
        <dbReference type="ARBA" id="ARBA00047899"/>
    </source>
</evidence>
<evidence type="ECO:0000256" key="8">
    <source>
        <dbReference type="ARBA" id="ARBA00048679"/>
    </source>
</evidence>
<keyword evidence="2" id="KW-0723">Serine/threonine-protein kinase</keyword>
<sequence>MDLLHGDLDDHLYHSGHPFSEPDARVVVGQVLAALAFMHEKHVSHRDVKLNNIMIATKPTPDAPATPWSVRLGDFGTSQYHADPALAPDGRINTHGTPNYKAPELFYQVEPEEATLLLFEAKADMWALGVTVYRMLTGEAPYGVLPEDPDPSQVRKFCREGPPKGPLDKAGVSELARGFIGVLTKKSARQRPTAGQALEHSRWVSETA</sequence>
<evidence type="ECO:0000259" key="10">
    <source>
        <dbReference type="PROSITE" id="PS50011"/>
    </source>
</evidence>
<dbReference type="EC" id="2.7.11.1" evidence="1"/>
<dbReference type="GO" id="GO:0005737">
    <property type="term" value="C:cytoplasm"/>
    <property type="evidence" value="ECO:0007669"/>
    <property type="project" value="TreeGrafter"/>
</dbReference>
<dbReference type="Pfam" id="PF00069">
    <property type="entry name" value="Pkinase"/>
    <property type="match status" value="1"/>
</dbReference>
<evidence type="ECO:0000256" key="9">
    <source>
        <dbReference type="SAM" id="MobiDB-lite"/>
    </source>
</evidence>
<reference evidence="11" key="1">
    <citation type="submission" date="2023-06" db="EMBL/GenBank/DDBJ databases">
        <title>Genome-scale phylogeny and comparative genomics of the fungal order Sordariales.</title>
        <authorList>
            <consortium name="Lawrence Berkeley National Laboratory"/>
            <person name="Hensen N."/>
            <person name="Bonometti L."/>
            <person name="Westerberg I."/>
            <person name="Brannstrom I.O."/>
            <person name="Guillou S."/>
            <person name="Cros-Aarteil S."/>
            <person name="Calhoun S."/>
            <person name="Haridas S."/>
            <person name="Kuo A."/>
            <person name="Mondo S."/>
            <person name="Pangilinan J."/>
            <person name="Riley R."/>
            <person name="LaButti K."/>
            <person name="Andreopoulos B."/>
            <person name="Lipzen A."/>
            <person name="Chen C."/>
            <person name="Yanf M."/>
            <person name="Daum C."/>
            <person name="Ng V."/>
            <person name="Clum A."/>
            <person name="Steindorff A."/>
            <person name="Ohm R."/>
            <person name="Martin F."/>
            <person name="Silar P."/>
            <person name="Natvig D."/>
            <person name="Lalanne C."/>
            <person name="Gautier V."/>
            <person name="Ament-velasquez S.L."/>
            <person name="Kruys A."/>
            <person name="Hutchinson M.I."/>
            <person name="Powell A.J."/>
            <person name="Barry K."/>
            <person name="Miller A.N."/>
            <person name="Grigoriev I.V."/>
            <person name="Debuchy R."/>
            <person name="Gladieux P."/>
            <person name="Thoren M.H."/>
            <person name="Johannesson H."/>
        </authorList>
    </citation>
    <scope>NUCLEOTIDE SEQUENCE</scope>
    <source>
        <strain evidence="11">SMH3187-1</strain>
    </source>
</reference>
<dbReference type="InterPro" id="IPR008271">
    <property type="entry name" value="Ser/Thr_kinase_AS"/>
</dbReference>
<evidence type="ECO:0000256" key="3">
    <source>
        <dbReference type="ARBA" id="ARBA00022679"/>
    </source>
</evidence>
<keyword evidence="12" id="KW-1185">Reference proteome</keyword>
<evidence type="ECO:0000256" key="4">
    <source>
        <dbReference type="ARBA" id="ARBA00022741"/>
    </source>
</evidence>
<accession>A0AA40BPK8</accession>
<keyword evidence="6" id="KW-0067">ATP-binding</keyword>
<dbReference type="Gene3D" id="1.10.510.10">
    <property type="entry name" value="Transferase(Phosphotransferase) domain 1"/>
    <property type="match status" value="1"/>
</dbReference>
<keyword evidence="4" id="KW-0547">Nucleotide-binding</keyword>
<comment type="catalytic activity">
    <reaction evidence="8">
        <text>L-seryl-[protein] + ATP = O-phospho-L-seryl-[protein] + ADP + H(+)</text>
        <dbReference type="Rhea" id="RHEA:17989"/>
        <dbReference type="Rhea" id="RHEA-COMP:9863"/>
        <dbReference type="Rhea" id="RHEA-COMP:11604"/>
        <dbReference type="ChEBI" id="CHEBI:15378"/>
        <dbReference type="ChEBI" id="CHEBI:29999"/>
        <dbReference type="ChEBI" id="CHEBI:30616"/>
        <dbReference type="ChEBI" id="CHEBI:83421"/>
        <dbReference type="ChEBI" id="CHEBI:456216"/>
        <dbReference type="EC" id="2.7.11.1"/>
    </reaction>
</comment>
<proteinExistence type="predicted"/>
<dbReference type="PROSITE" id="PS50011">
    <property type="entry name" value="PROTEIN_KINASE_DOM"/>
    <property type="match status" value="1"/>
</dbReference>
<feature type="compositionally biased region" description="Basic and acidic residues" evidence="9">
    <location>
        <begin position="199"/>
        <end position="208"/>
    </location>
</feature>
<feature type="region of interest" description="Disordered" evidence="9">
    <location>
        <begin position="186"/>
        <end position="208"/>
    </location>
</feature>
<dbReference type="EMBL" id="JAUKUD010000007">
    <property type="protein sequence ID" value="KAK0738055.1"/>
    <property type="molecule type" value="Genomic_DNA"/>
</dbReference>
<dbReference type="PROSITE" id="PS00108">
    <property type="entry name" value="PROTEIN_KINASE_ST"/>
    <property type="match status" value="1"/>
</dbReference>
<evidence type="ECO:0000256" key="2">
    <source>
        <dbReference type="ARBA" id="ARBA00022527"/>
    </source>
</evidence>
<dbReference type="Proteomes" id="UP001172155">
    <property type="component" value="Unassembled WGS sequence"/>
</dbReference>
<dbReference type="PANTHER" id="PTHR24361:SF433">
    <property type="entry name" value="PROTEIN KINASE DOMAIN-CONTAINING PROTEIN"/>
    <property type="match status" value="1"/>
</dbReference>
<dbReference type="GO" id="GO:0004674">
    <property type="term" value="F:protein serine/threonine kinase activity"/>
    <property type="evidence" value="ECO:0007669"/>
    <property type="project" value="UniProtKB-KW"/>
</dbReference>
<keyword evidence="3" id="KW-0808">Transferase</keyword>
<name>A0AA40BPK8_9PEZI</name>
<protein>
    <recommendedName>
        <fullName evidence="1">non-specific serine/threonine protein kinase</fullName>
        <ecNumber evidence="1">2.7.11.1</ecNumber>
    </recommendedName>
</protein>
<dbReference type="SMART" id="SM00220">
    <property type="entry name" value="S_TKc"/>
    <property type="match status" value="1"/>
</dbReference>
<keyword evidence="5 11" id="KW-0418">Kinase</keyword>
<gene>
    <name evidence="11" type="ORF">B0T18DRAFT_333317</name>
</gene>
<evidence type="ECO:0000313" key="11">
    <source>
        <dbReference type="EMBL" id="KAK0738055.1"/>
    </source>
</evidence>
<dbReference type="InterPro" id="IPR053235">
    <property type="entry name" value="Ser_Thr_kinase"/>
</dbReference>
<feature type="domain" description="Protein kinase" evidence="10">
    <location>
        <begin position="1"/>
        <end position="203"/>
    </location>
</feature>
<dbReference type="SUPFAM" id="SSF56112">
    <property type="entry name" value="Protein kinase-like (PK-like)"/>
    <property type="match status" value="1"/>
</dbReference>
<evidence type="ECO:0000313" key="12">
    <source>
        <dbReference type="Proteomes" id="UP001172155"/>
    </source>
</evidence>
<dbReference type="PANTHER" id="PTHR24361">
    <property type="entry name" value="MITOGEN-ACTIVATED KINASE KINASE KINASE"/>
    <property type="match status" value="1"/>
</dbReference>
<evidence type="ECO:0000256" key="6">
    <source>
        <dbReference type="ARBA" id="ARBA00022840"/>
    </source>
</evidence>
<comment type="caution">
    <text evidence="11">The sequence shown here is derived from an EMBL/GenBank/DDBJ whole genome shotgun (WGS) entry which is preliminary data.</text>
</comment>
<dbReference type="GO" id="GO:0005524">
    <property type="term" value="F:ATP binding"/>
    <property type="evidence" value="ECO:0007669"/>
    <property type="project" value="UniProtKB-KW"/>
</dbReference>
<evidence type="ECO:0000256" key="1">
    <source>
        <dbReference type="ARBA" id="ARBA00012513"/>
    </source>
</evidence>
<evidence type="ECO:0000256" key="5">
    <source>
        <dbReference type="ARBA" id="ARBA00022777"/>
    </source>
</evidence>
<organism evidence="11 12">
    <name type="scientific">Schizothecium vesticola</name>
    <dbReference type="NCBI Taxonomy" id="314040"/>
    <lineage>
        <taxon>Eukaryota</taxon>
        <taxon>Fungi</taxon>
        <taxon>Dikarya</taxon>
        <taxon>Ascomycota</taxon>
        <taxon>Pezizomycotina</taxon>
        <taxon>Sordariomycetes</taxon>
        <taxon>Sordariomycetidae</taxon>
        <taxon>Sordariales</taxon>
        <taxon>Schizotheciaceae</taxon>
        <taxon>Schizothecium</taxon>
    </lineage>
</organism>